<feature type="domain" description="LysR substrate-binding" evidence="6">
    <location>
        <begin position="18"/>
        <end position="97"/>
    </location>
</feature>
<dbReference type="Pfam" id="PF03466">
    <property type="entry name" value="LysR_substrate"/>
    <property type="match status" value="2"/>
</dbReference>
<comment type="caution">
    <text evidence="7">The sequence shown here is derived from an EMBL/GenBank/DDBJ whole genome shotgun (WGS) entry which is preliminary data.</text>
</comment>
<dbReference type="GO" id="GO:0003677">
    <property type="term" value="F:DNA binding"/>
    <property type="evidence" value="ECO:0007669"/>
    <property type="project" value="UniProtKB-KW"/>
</dbReference>
<dbReference type="Gene3D" id="3.40.190.10">
    <property type="entry name" value="Periplasmic binding protein-like II"/>
    <property type="match status" value="4"/>
</dbReference>
<protein>
    <submittedName>
        <fullName evidence="7">LysR substrate binding domain-containing protein</fullName>
    </submittedName>
</protein>
<evidence type="ECO:0000259" key="6">
    <source>
        <dbReference type="Pfam" id="PF03466"/>
    </source>
</evidence>
<dbReference type="CDD" id="cd05466">
    <property type="entry name" value="PBP2_LTTR_substrate"/>
    <property type="match status" value="1"/>
</dbReference>
<reference evidence="7 8" key="1">
    <citation type="submission" date="2017-11" db="EMBL/GenBank/DDBJ databases">
        <title>Genomic Encyclopedia of Archaeal and Bacterial Type Strains, Phase II (KMG-II): From Individual Species to Whole Genera.</title>
        <authorList>
            <person name="Goeker M."/>
        </authorList>
    </citation>
    <scope>NUCLEOTIDE SEQUENCE [LARGE SCALE GENOMIC DNA]</scope>
    <source>
        <strain evidence="7 8">DSM 27393</strain>
    </source>
</reference>
<feature type="domain" description="LysR substrate-binding" evidence="6">
    <location>
        <begin position="108"/>
        <end position="172"/>
    </location>
</feature>
<dbReference type="PANTHER" id="PTHR30346">
    <property type="entry name" value="TRANSCRIPTIONAL DUAL REGULATOR HCAR-RELATED"/>
    <property type="match status" value="1"/>
</dbReference>
<organism evidence="7 8">
    <name type="scientific">Diaminobutyricimonas aerilata</name>
    <dbReference type="NCBI Taxonomy" id="1162967"/>
    <lineage>
        <taxon>Bacteria</taxon>
        <taxon>Bacillati</taxon>
        <taxon>Actinomycetota</taxon>
        <taxon>Actinomycetes</taxon>
        <taxon>Micrococcales</taxon>
        <taxon>Microbacteriaceae</taxon>
        <taxon>Diaminobutyricimonas</taxon>
    </lineage>
</organism>
<dbReference type="PANTHER" id="PTHR30346:SF0">
    <property type="entry name" value="HCA OPERON TRANSCRIPTIONAL ACTIVATOR HCAR"/>
    <property type="match status" value="1"/>
</dbReference>
<keyword evidence="2" id="KW-0805">Transcription regulation</keyword>
<accession>A0A2M9CL55</accession>
<keyword evidence="3" id="KW-0238">DNA-binding</keyword>
<dbReference type="GO" id="GO:0032993">
    <property type="term" value="C:protein-DNA complex"/>
    <property type="evidence" value="ECO:0007669"/>
    <property type="project" value="TreeGrafter"/>
</dbReference>
<keyword evidence="8" id="KW-1185">Reference proteome</keyword>
<dbReference type="OrthoDB" id="3388207at2"/>
<evidence type="ECO:0000256" key="4">
    <source>
        <dbReference type="ARBA" id="ARBA00023163"/>
    </source>
</evidence>
<dbReference type="Proteomes" id="UP000228758">
    <property type="component" value="Unassembled WGS sequence"/>
</dbReference>
<dbReference type="SUPFAM" id="SSF53850">
    <property type="entry name" value="Periplasmic binding protein-like II"/>
    <property type="match status" value="1"/>
</dbReference>
<dbReference type="AlphaFoldDB" id="A0A2M9CL55"/>
<evidence type="ECO:0000313" key="8">
    <source>
        <dbReference type="Proteomes" id="UP000228758"/>
    </source>
</evidence>
<evidence type="ECO:0000256" key="2">
    <source>
        <dbReference type="ARBA" id="ARBA00023015"/>
    </source>
</evidence>
<comment type="similarity">
    <text evidence="1">Belongs to the LysR transcriptional regulatory family.</text>
</comment>
<sequence>MPDRLVVAFVPGVSPSKWARVWNDRMRGVTLELRAVSEAEAVQALEDGSAHMALVRLPIEKEGRHVIPLWDEPPVVVASRDSAVAAVDELSPEDLAGLGEPVLEGRDAAVMELVAAGVGVAVMPQQVARALSRRDVLARPLIGGTPTRIGLAWPSEHPSPHADEFIGIVRGRTANSSRGSDPIRRPPAGDGPRRRPTRGGRPERR</sequence>
<evidence type="ECO:0000256" key="3">
    <source>
        <dbReference type="ARBA" id="ARBA00023125"/>
    </source>
</evidence>
<dbReference type="RefSeq" id="WP_157802302.1">
    <property type="nucleotide sequence ID" value="NZ_PGFF01000001.1"/>
</dbReference>
<dbReference type="EMBL" id="PGFF01000001">
    <property type="protein sequence ID" value="PJJ72627.1"/>
    <property type="molecule type" value="Genomic_DNA"/>
</dbReference>
<dbReference type="InterPro" id="IPR005119">
    <property type="entry name" value="LysR_subst-bd"/>
</dbReference>
<gene>
    <name evidence="7" type="ORF">CLV46_2200</name>
</gene>
<proteinExistence type="inferred from homology"/>
<evidence type="ECO:0000256" key="1">
    <source>
        <dbReference type="ARBA" id="ARBA00009437"/>
    </source>
</evidence>
<evidence type="ECO:0000256" key="5">
    <source>
        <dbReference type="SAM" id="MobiDB-lite"/>
    </source>
</evidence>
<name>A0A2M9CL55_9MICO</name>
<dbReference type="GO" id="GO:0003700">
    <property type="term" value="F:DNA-binding transcription factor activity"/>
    <property type="evidence" value="ECO:0007669"/>
    <property type="project" value="TreeGrafter"/>
</dbReference>
<feature type="region of interest" description="Disordered" evidence="5">
    <location>
        <begin position="167"/>
        <end position="205"/>
    </location>
</feature>
<evidence type="ECO:0000313" key="7">
    <source>
        <dbReference type="EMBL" id="PJJ72627.1"/>
    </source>
</evidence>
<keyword evidence="4" id="KW-0804">Transcription</keyword>